<gene>
    <name evidence="1" type="ORF">DCAR_0830808</name>
</gene>
<keyword evidence="2" id="KW-1185">Reference proteome</keyword>
<evidence type="ECO:0000313" key="1">
    <source>
        <dbReference type="EMBL" id="WOH11327.1"/>
    </source>
</evidence>
<organism evidence="1 2">
    <name type="scientific">Daucus carota subsp. sativus</name>
    <name type="common">Carrot</name>
    <dbReference type="NCBI Taxonomy" id="79200"/>
    <lineage>
        <taxon>Eukaryota</taxon>
        <taxon>Viridiplantae</taxon>
        <taxon>Streptophyta</taxon>
        <taxon>Embryophyta</taxon>
        <taxon>Tracheophyta</taxon>
        <taxon>Spermatophyta</taxon>
        <taxon>Magnoliopsida</taxon>
        <taxon>eudicotyledons</taxon>
        <taxon>Gunneridae</taxon>
        <taxon>Pentapetalae</taxon>
        <taxon>asterids</taxon>
        <taxon>campanulids</taxon>
        <taxon>Apiales</taxon>
        <taxon>Apiaceae</taxon>
        <taxon>Apioideae</taxon>
        <taxon>Scandiceae</taxon>
        <taxon>Daucinae</taxon>
        <taxon>Daucus</taxon>
        <taxon>Daucus sect. Daucus</taxon>
    </lineage>
</organism>
<sequence>MAEKKLDENTVRLLFRSKPMFLKRVVDNLSDVQRQWVVETGFKKVLLFNINEYPQPLKYTWLAEGGVMFEDSYNSEYTDVWRSQFKEYKGPHRISIYVMLWNHRNWLT</sequence>
<reference evidence="1" key="1">
    <citation type="journal article" date="2016" name="Nat. Genet.">
        <title>A high-quality carrot genome assembly provides new insights into carotenoid accumulation and asterid genome evolution.</title>
        <authorList>
            <person name="Iorizzo M."/>
            <person name="Ellison S."/>
            <person name="Senalik D."/>
            <person name="Zeng P."/>
            <person name="Satapoomin P."/>
            <person name="Huang J."/>
            <person name="Bowman M."/>
            <person name="Iovene M."/>
            <person name="Sanseverino W."/>
            <person name="Cavagnaro P."/>
            <person name="Yildiz M."/>
            <person name="Macko-Podgorni A."/>
            <person name="Moranska E."/>
            <person name="Grzebelus E."/>
            <person name="Grzebelus D."/>
            <person name="Ashrafi H."/>
            <person name="Zheng Z."/>
            <person name="Cheng S."/>
            <person name="Spooner D."/>
            <person name="Van Deynze A."/>
            <person name="Simon P."/>
        </authorList>
    </citation>
    <scope>NUCLEOTIDE SEQUENCE</scope>
    <source>
        <tissue evidence="1">Leaf</tissue>
    </source>
</reference>
<dbReference type="EMBL" id="CP093350">
    <property type="protein sequence ID" value="WOH11327.1"/>
    <property type="molecule type" value="Genomic_DNA"/>
</dbReference>
<evidence type="ECO:0000313" key="2">
    <source>
        <dbReference type="Proteomes" id="UP000077755"/>
    </source>
</evidence>
<name>A0A175YBN0_DAUCS</name>
<dbReference type="AlphaFoldDB" id="A0A175YBN0"/>
<protein>
    <submittedName>
        <fullName evidence="1">Uncharacterized protein</fullName>
    </submittedName>
</protein>
<dbReference type="Gramene" id="KZM80700">
    <property type="protein sequence ID" value="KZM80700"/>
    <property type="gene ID" value="DCAR_032367"/>
</dbReference>
<reference evidence="1" key="2">
    <citation type="submission" date="2022-03" db="EMBL/GenBank/DDBJ databases">
        <title>Draft title - Genomic analysis of global carrot germplasm unveils the trajectory of domestication and the origin of high carotenoid orange carrot.</title>
        <authorList>
            <person name="Iorizzo M."/>
            <person name="Ellison S."/>
            <person name="Senalik D."/>
            <person name="Macko-Podgorni A."/>
            <person name="Grzebelus D."/>
            <person name="Bostan H."/>
            <person name="Rolling W."/>
            <person name="Curaba J."/>
            <person name="Simon P."/>
        </authorList>
    </citation>
    <scope>NUCLEOTIDE SEQUENCE</scope>
    <source>
        <tissue evidence="1">Leaf</tissue>
    </source>
</reference>
<proteinExistence type="predicted"/>
<accession>A0A175YBN0</accession>
<dbReference type="Proteomes" id="UP000077755">
    <property type="component" value="Chromosome 8"/>
</dbReference>